<evidence type="ECO:0000313" key="12">
    <source>
        <dbReference type="Proteomes" id="UP001501446"/>
    </source>
</evidence>
<comment type="caution">
    <text evidence="11">The sequence shown here is derived from an EMBL/GenBank/DDBJ whole genome shotgun (WGS) entry which is preliminary data.</text>
</comment>
<keyword evidence="7" id="KW-0444">Lipid biosynthesis</keyword>
<evidence type="ECO:0000256" key="6">
    <source>
        <dbReference type="ARBA" id="ARBA00022840"/>
    </source>
</evidence>
<dbReference type="InterPro" id="IPR050187">
    <property type="entry name" value="Lipid_Phosphate_FormReg"/>
</dbReference>
<dbReference type="InterPro" id="IPR001206">
    <property type="entry name" value="Diacylglycerol_kinase_cat_dom"/>
</dbReference>
<dbReference type="Pfam" id="PF00781">
    <property type="entry name" value="DAGK_cat"/>
    <property type="match status" value="1"/>
</dbReference>
<comment type="similarity">
    <text evidence="2">Belongs to the diacylglycerol/lipid kinase family.</text>
</comment>
<reference evidence="12" key="1">
    <citation type="journal article" date="2019" name="Int. J. Syst. Evol. Microbiol.">
        <title>The Global Catalogue of Microorganisms (GCM) 10K type strain sequencing project: providing services to taxonomists for standard genome sequencing and annotation.</title>
        <authorList>
            <consortium name="The Broad Institute Genomics Platform"/>
            <consortium name="The Broad Institute Genome Sequencing Center for Infectious Disease"/>
            <person name="Wu L."/>
            <person name="Ma J."/>
        </authorList>
    </citation>
    <scope>NUCLEOTIDE SEQUENCE [LARGE SCALE GENOMIC DNA]</scope>
    <source>
        <strain evidence="12">JCM 18958</strain>
    </source>
</reference>
<dbReference type="PROSITE" id="PS50146">
    <property type="entry name" value="DAGK"/>
    <property type="match status" value="1"/>
</dbReference>
<keyword evidence="6" id="KW-0067">ATP-binding</keyword>
<feature type="region of interest" description="Disordered" evidence="9">
    <location>
        <begin position="285"/>
        <end position="322"/>
    </location>
</feature>
<evidence type="ECO:0000256" key="2">
    <source>
        <dbReference type="ARBA" id="ARBA00005983"/>
    </source>
</evidence>
<keyword evidence="5 11" id="KW-0418">Kinase</keyword>
<evidence type="ECO:0000256" key="7">
    <source>
        <dbReference type="ARBA" id="ARBA00023209"/>
    </source>
</evidence>
<feature type="compositionally biased region" description="Basic and acidic residues" evidence="9">
    <location>
        <begin position="302"/>
        <end position="320"/>
    </location>
</feature>
<accession>A0ABP8XB54</accession>
<feature type="domain" description="DAGKc" evidence="10">
    <location>
        <begin position="4"/>
        <end position="144"/>
    </location>
</feature>
<dbReference type="PANTHER" id="PTHR12358:SF54">
    <property type="entry name" value="SPHINGOSINE KINASE RELATED PROTEIN"/>
    <property type="match status" value="1"/>
</dbReference>
<name>A0ABP8XB54_9MICC</name>
<keyword evidence="8" id="KW-1208">Phospholipid metabolism</keyword>
<dbReference type="Gene3D" id="2.60.200.40">
    <property type="match status" value="1"/>
</dbReference>
<organism evidence="11 12">
    <name type="scientific">Kocuria gwangalliensis</name>
    <dbReference type="NCBI Taxonomy" id="501592"/>
    <lineage>
        <taxon>Bacteria</taxon>
        <taxon>Bacillati</taxon>
        <taxon>Actinomycetota</taxon>
        <taxon>Actinomycetes</taxon>
        <taxon>Micrococcales</taxon>
        <taxon>Micrococcaceae</taxon>
        <taxon>Kocuria</taxon>
    </lineage>
</organism>
<dbReference type="Gene3D" id="3.40.50.10330">
    <property type="entry name" value="Probable inorganic polyphosphate/atp-NAD kinase, domain 1"/>
    <property type="match status" value="1"/>
</dbReference>
<evidence type="ECO:0000256" key="1">
    <source>
        <dbReference type="ARBA" id="ARBA00001946"/>
    </source>
</evidence>
<sequence length="341" mass="36475">MAAQRPRDILLVRNGDSPLARQACDRARGIFHAGGYNAVFLDAPSATELSEALTDTVRSRAAHVAAVVAVGGDGMAHLVLQVLHEVGQQGVDVAFGLIPAGSGNDLARFCGIPTRDTERAAGRVLRGLETPSQHMDLLAVDCADGSSHVCATTVCLGLDARVNARANRWTQIRVPAKYAVALVWEIMRLTSRDYTIDYTRPDGARRVADRRATFLSVANTSSYGGGLTIVPRADHRDGRAELFAVSDARPLRLLFLLPRLLLKTHENLAEIALEPVTSVTVVPHGTSSGPTVAHGTVTRSTSDPETRTEKLPPHVAHGDGEPLGPLPVRVRILPAAVRVLF</sequence>
<dbReference type="EMBL" id="BAABLN010000034">
    <property type="protein sequence ID" value="GAA4704020.1"/>
    <property type="molecule type" value="Genomic_DNA"/>
</dbReference>
<keyword evidence="4" id="KW-0547">Nucleotide-binding</keyword>
<evidence type="ECO:0000259" key="10">
    <source>
        <dbReference type="PROSITE" id="PS50146"/>
    </source>
</evidence>
<dbReference type="Proteomes" id="UP001501446">
    <property type="component" value="Unassembled WGS sequence"/>
</dbReference>
<protein>
    <submittedName>
        <fullName evidence="11">Diacylglycerol kinase family protein</fullName>
    </submittedName>
</protein>
<dbReference type="InterPro" id="IPR045540">
    <property type="entry name" value="YegS/DAGK_C"/>
</dbReference>
<keyword evidence="7" id="KW-0594">Phospholipid biosynthesis</keyword>
<evidence type="ECO:0000313" key="11">
    <source>
        <dbReference type="EMBL" id="GAA4704020.1"/>
    </source>
</evidence>
<evidence type="ECO:0000256" key="4">
    <source>
        <dbReference type="ARBA" id="ARBA00022741"/>
    </source>
</evidence>
<dbReference type="SUPFAM" id="SSF111331">
    <property type="entry name" value="NAD kinase/diacylglycerol kinase-like"/>
    <property type="match status" value="1"/>
</dbReference>
<dbReference type="RefSeq" id="WP_312397443.1">
    <property type="nucleotide sequence ID" value="NZ_BAABLN010000034.1"/>
</dbReference>
<keyword evidence="3" id="KW-0808">Transferase</keyword>
<evidence type="ECO:0000256" key="9">
    <source>
        <dbReference type="SAM" id="MobiDB-lite"/>
    </source>
</evidence>
<gene>
    <name evidence="11" type="ORF">GCM10025781_23680</name>
</gene>
<dbReference type="GO" id="GO:0016301">
    <property type="term" value="F:kinase activity"/>
    <property type="evidence" value="ECO:0007669"/>
    <property type="project" value="UniProtKB-KW"/>
</dbReference>
<comment type="cofactor">
    <cofactor evidence="1">
        <name>Mg(2+)</name>
        <dbReference type="ChEBI" id="CHEBI:18420"/>
    </cofactor>
</comment>
<dbReference type="Pfam" id="PF19279">
    <property type="entry name" value="YegS_C"/>
    <property type="match status" value="1"/>
</dbReference>
<dbReference type="PANTHER" id="PTHR12358">
    <property type="entry name" value="SPHINGOSINE KINASE"/>
    <property type="match status" value="1"/>
</dbReference>
<evidence type="ECO:0000256" key="8">
    <source>
        <dbReference type="ARBA" id="ARBA00023264"/>
    </source>
</evidence>
<dbReference type="InterPro" id="IPR017438">
    <property type="entry name" value="ATP-NAD_kinase_N"/>
</dbReference>
<evidence type="ECO:0000256" key="3">
    <source>
        <dbReference type="ARBA" id="ARBA00022679"/>
    </source>
</evidence>
<evidence type="ECO:0000256" key="5">
    <source>
        <dbReference type="ARBA" id="ARBA00022777"/>
    </source>
</evidence>
<keyword evidence="12" id="KW-1185">Reference proteome</keyword>
<proteinExistence type="inferred from homology"/>
<dbReference type="InterPro" id="IPR016064">
    <property type="entry name" value="NAD/diacylglycerol_kinase_sf"/>
</dbReference>
<keyword evidence="7" id="KW-0443">Lipid metabolism</keyword>